<keyword evidence="2" id="KW-0547">Nucleotide-binding</keyword>
<protein>
    <submittedName>
        <fullName evidence="2">ATP-dependent RNA helicase dbp10</fullName>
    </submittedName>
</protein>
<evidence type="ECO:0000313" key="3">
    <source>
        <dbReference type="Proteomes" id="UP000574390"/>
    </source>
</evidence>
<feature type="region of interest" description="Disordered" evidence="1">
    <location>
        <begin position="1"/>
        <end position="28"/>
    </location>
</feature>
<organism evidence="2 3">
    <name type="scientific">Perkinsus olseni</name>
    <name type="common">Perkinsus atlanticus</name>
    <dbReference type="NCBI Taxonomy" id="32597"/>
    <lineage>
        <taxon>Eukaryota</taxon>
        <taxon>Sar</taxon>
        <taxon>Alveolata</taxon>
        <taxon>Perkinsozoa</taxon>
        <taxon>Perkinsea</taxon>
        <taxon>Perkinsida</taxon>
        <taxon>Perkinsidae</taxon>
        <taxon>Perkinsus</taxon>
    </lineage>
</organism>
<proteinExistence type="predicted"/>
<dbReference type="Proteomes" id="UP000574390">
    <property type="component" value="Unassembled WGS sequence"/>
</dbReference>
<comment type="caution">
    <text evidence="2">The sequence shown here is derived from an EMBL/GenBank/DDBJ whole genome shotgun (WGS) entry which is preliminary data.</text>
</comment>
<keyword evidence="2" id="KW-0067">ATP-binding</keyword>
<name>A0A7J6QFZ2_PEROL</name>
<dbReference type="AlphaFoldDB" id="A0A7J6QFZ2"/>
<dbReference type="GO" id="GO:0004386">
    <property type="term" value="F:helicase activity"/>
    <property type="evidence" value="ECO:0007669"/>
    <property type="project" value="UniProtKB-KW"/>
</dbReference>
<dbReference type="EMBL" id="JABANM010030276">
    <property type="protein sequence ID" value="KAF4706520.1"/>
    <property type="molecule type" value="Genomic_DNA"/>
</dbReference>
<evidence type="ECO:0000256" key="1">
    <source>
        <dbReference type="SAM" id="MobiDB-lite"/>
    </source>
</evidence>
<sequence length="54" mass="5997">MVAGDGGAPLAPRKRRNEAGKVVSGEMEKSDIYSKWLKSSHKRIQKVGELEDKQ</sequence>
<evidence type="ECO:0000313" key="2">
    <source>
        <dbReference type="EMBL" id="KAF4706520.1"/>
    </source>
</evidence>
<gene>
    <name evidence="2" type="primary">DBP10_5</name>
    <name evidence="2" type="ORF">FOZ62_021268</name>
</gene>
<keyword evidence="2" id="KW-0378">Hydrolase</keyword>
<accession>A0A7J6QFZ2</accession>
<keyword evidence="2" id="KW-0347">Helicase</keyword>
<reference evidence="2 3" key="1">
    <citation type="submission" date="2020-04" db="EMBL/GenBank/DDBJ databases">
        <title>Perkinsus olseni comparative genomics.</title>
        <authorList>
            <person name="Bogema D.R."/>
        </authorList>
    </citation>
    <scope>NUCLEOTIDE SEQUENCE [LARGE SCALE GENOMIC DNA]</scope>
    <source>
        <strain evidence="2">ATCC PRA-205</strain>
    </source>
</reference>
<feature type="non-terminal residue" evidence="2">
    <location>
        <position position="1"/>
    </location>
</feature>